<dbReference type="Proteomes" id="UP000827092">
    <property type="component" value="Unassembled WGS sequence"/>
</dbReference>
<protein>
    <submittedName>
        <fullName evidence="1">Uncharacterized protein</fullName>
    </submittedName>
</protein>
<evidence type="ECO:0000313" key="1">
    <source>
        <dbReference type="EMBL" id="KAG8171319.1"/>
    </source>
</evidence>
<accession>A0AAV6THP3</accession>
<proteinExistence type="predicted"/>
<dbReference type="EMBL" id="JAFNEN010004161">
    <property type="protein sequence ID" value="KAG8171319.1"/>
    <property type="molecule type" value="Genomic_DNA"/>
</dbReference>
<name>A0AAV6THP3_9ARAC</name>
<reference evidence="1 2" key="1">
    <citation type="journal article" date="2022" name="Nat. Ecol. Evol.">
        <title>A masculinizing supergene underlies an exaggerated male reproductive morph in a spider.</title>
        <authorList>
            <person name="Hendrickx F."/>
            <person name="De Corte Z."/>
            <person name="Sonet G."/>
            <person name="Van Belleghem S.M."/>
            <person name="Kostlbacher S."/>
            <person name="Vangestel C."/>
        </authorList>
    </citation>
    <scope>NUCLEOTIDE SEQUENCE [LARGE SCALE GENOMIC DNA]</scope>
    <source>
        <strain evidence="1">W744_W776</strain>
    </source>
</reference>
<comment type="caution">
    <text evidence="1">The sequence shown here is derived from an EMBL/GenBank/DDBJ whole genome shotgun (WGS) entry which is preliminary data.</text>
</comment>
<organism evidence="1 2">
    <name type="scientific">Oedothorax gibbosus</name>
    <dbReference type="NCBI Taxonomy" id="931172"/>
    <lineage>
        <taxon>Eukaryota</taxon>
        <taxon>Metazoa</taxon>
        <taxon>Ecdysozoa</taxon>
        <taxon>Arthropoda</taxon>
        <taxon>Chelicerata</taxon>
        <taxon>Arachnida</taxon>
        <taxon>Araneae</taxon>
        <taxon>Araneomorphae</taxon>
        <taxon>Entelegynae</taxon>
        <taxon>Araneoidea</taxon>
        <taxon>Linyphiidae</taxon>
        <taxon>Erigoninae</taxon>
        <taxon>Oedothorax</taxon>
    </lineage>
</organism>
<sequence length="191" mass="22938">MYYQIFDNLWQVHAPSDRSRFTVYLRGGAYNWKKKFETDISHILTYSPWMNNVKKHNFDIKNTILAWDGQTDIELKLDVFKMVYNDTIQPCHGYKPKYLFYVRDEPTILDLGCEDMNREAFALPVLVNKMKNIILEVNKVVETNRLAYKKRQSDRSKKKTVKRKFEVGDTVYYVLNPFKLKRKSYAWDRLK</sequence>
<keyword evidence="2" id="KW-1185">Reference proteome</keyword>
<gene>
    <name evidence="1" type="ORF">JTE90_009119</name>
</gene>
<dbReference type="AlphaFoldDB" id="A0AAV6THP3"/>
<evidence type="ECO:0000313" key="2">
    <source>
        <dbReference type="Proteomes" id="UP000827092"/>
    </source>
</evidence>